<sequence>MASKREKIKLKSSKSSHHYYTFKNKTSTPDRIVLKKYDPTIRQRVEYKETK</sequence>
<accession>D6YWI5</accession>
<dbReference type="GO" id="GO:0005737">
    <property type="term" value="C:cytoplasm"/>
    <property type="evidence" value="ECO:0007669"/>
    <property type="project" value="UniProtKB-ARBA"/>
</dbReference>
<dbReference type="GO" id="GO:1990904">
    <property type="term" value="C:ribonucleoprotein complex"/>
    <property type="evidence" value="ECO:0007669"/>
    <property type="project" value="UniProtKB-KW"/>
</dbReference>
<dbReference type="InterPro" id="IPR011332">
    <property type="entry name" value="Ribosomal_zn-bd"/>
</dbReference>
<dbReference type="HAMAP" id="MF_00294">
    <property type="entry name" value="Ribosomal_bL33"/>
    <property type="match status" value="1"/>
</dbReference>
<protein>
    <recommendedName>
        <fullName evidence="4 5">Large ribosomal subunit protein bL33</fullName>
    </recommendedName>
</protein>
<dbReference type="RefSeq" id="WP_013182209.1">
    <property type="nucleotide sequence ID" value="NC_014225.1"/>
</dbReference>
<dbReference type="eggNOG" id="COG0267">
    <property type="taxonomic scope" value="Bacteria"/>
</dbReference>
<evidence type="ECO:0000256" key="3">
    <source>
        <dbReference type="ARBA" id="ARBA00023274"/>
    </source>
</evidence>
<dbReference type="Pfam" id="PF00471">
    <property type="entry name" value="Ribosomal_L33"/>
    <property type="match status" value="1"/>
</dbReference>
<dbReference type="InterPro" id="IPR038584">
    <property type="entry name" value="Ribosomal_bL33_sf"/>
</dbReference>
<dbReference type="NCBIfam" id="NF001860">
    <property type="entry name" value="PRK00595.1"/>
    <property type="match status" value="1"/>
</dbReference>
<dbReference type="EMBL" id="CP001928">
    <property type="protein sequence ID" value="ADI38496.1"/>
    <property type="molecule type" value="Genomic_DNA"/>
</dbReference>
<proteinExistence type="inferred from homology"/>
<name>D6YWI5_WADCW</name>
<dbReference type="HOGENOM" id="CLU_190949_1_1_0"/>
<dbReference type="STRING" id="716544.wcw_1139"/>
<dbReference type="InterPro" id="IPR018264">
    <property type="entry name" value="Ribosomal_bL33_CS"/>
</dbReference>
<gene>
    <name evidence="5 6" type="primary">rpmG</name>
    <name evidence="6" type="ordered locus">wcw_1139</name>
</gene>
<keyword evidence="2 5" id="KW-0689">Ribosomal protein</keyword>
<dbReference type="PROSITE" id="PS00582">
    <property type="entry name" value="RIBOSOMAL_L33"/>
    <property type="match status" value="1"/>
</dbReference>
<dbReference type="AlphaFoldDB" id="D6YWI5"/>
<dbReference type="GO" id="GO:0006412">
    <property type="term" value="P:translation"/>
    <property type="evidence" value="ECO:0007669"/>
    <property type="project" value="UniProtKB-UniRule"/>
</dbReference>
<evidence type="ECO:0000313" key="7">
    <source>
        <dbReference type="Proteomes" id="UP000001505"/>
    </source>
</evidence>
<comment type="similarity">
    <text evidence="1 5">Belongs to the bacterial ribosomal protein bL33 family.</text>
</comment>
<evidence type="ECO:0000256" key="5">
    <source>
        <dbReference type="HAMAP-Rule" id="MF_00294"/>
    </source>
</evidence>
<keyword evidence="7" id="KW-1185">Reference proteome</keyword>
<keyword evidence="3 5" id="KW-0687">Ribonucleoprotein</keyword>
<evidence type="ECO:0000256" key="4">
    <source>
        <dbReference type="ARBA" id="ARBA00035176"/>
    </source>
</evidence>
<dbReference type="GO" id="GO:0005840">
    <property type="term" value="C:ribosome"/>
    <property type="evidence" value="ECO:0007669"/>
    <property type="project" value="UniProtKB-KW"/>
</dbReference>
<organism evidence="6 7">
    <name type="scientific">Waddlia chondrophila (strain ATCC VR-1470 / WSU 86-1044)</name>
    <dbReference type="NCBI Taxonomy" id="716544"/>
    <lineage>
        <taxon>Bacteria</taxon>
        <taxon>Pseudomonadati</taxon>
        <taxon>Chlamydiota</taxon>
        <taxon>Chlamydiia</taxon>
        <taxon>Parachlamydiales</taxon>
        <taxon>Waddliaceae</taxon>
        <taxon>Waddlia</taxon>
    </lineage>
</organism>
<dbReference type="OrthoDB" id="21586at2"/>
<dbReference type="SUPFAM" id="SSF57829">
    <property type="entry name" value="Zn-binding ribosomal proteins"/>
    <property type="match status" value="1"/>
</dbReference>
<evidence type="ECO:0000313" key="6">
    <source>
        <dbReference type="EMBL" id="ADI38496.1"/>
    </source>
</evidence>
<dbReference type="GO" id="GO:0003735">
    <property type="term" value="F:structural constituent of ribosome"/>
    <property type="evidence" value="ECO:0007669"/>
    <property type="project" value="InterPro"/>
</dbReference>
<reference evidence="6 7" key="1">
    <citation type="journal article" date="2010" name="PLoS ONE">
        <title>The Waddlia genome: a window into chlamydial biology.</title>
        <authorList>
            <person name="Bertelli C."/>
            <person name="Collyn F."/>
            <person name="Croxatto A."/>
            <person name="Ruckert C."/>
            <person name="Polkinghorne A."/>
            <person name="Kebbi-Beghdadi C."/>
            <person name="Goesmann A."/>
            <person name="Vaughan L."/>
            <person name="Greub G."/>
        </authorList>
    </citation>
    <scope>NUCLEOTIDE SEQUENCE [LARGE SCALE GENOMIC DNA]</scope>
    <source>
        <strain evidence="7">ATCC VR-1470 / WSU 86-1044</strain>
    </source>
</reference>
<dbReference type="InterPro" id="IPR001705">
    <property type="entry name" value="Ribosomal_bL33"/>
</dbReference>
<dbReference type="KEGG" id="wch:wcw_1139"/>
<dbReference type="Proteomes" id="UP000001505">
    <property type="component" value="Chromosome"/>
</dbReference>
<evidence type="ECO:0000256" key="1">
    <source>
        <dbReference type="ARBA" id="ARBA00007596"/>
    </source>
</evidence>
<evidence type="ECO:0000256" key="2">
    <source>
        <dbReference type="ARBA" id="ARBA00022980"/>
    </source>
</evidence>
<dbReference type="NCBIfam" id="TIGR01023">
    <property type="entry name" value="rpmG_bact"/>
    <property type="match status" value="1"/>
</dbReference>
<dbReference type="Gene3D" id="2.20.28.120">
    <property type="entry name" value="Ribosomal protein L33"/>
    <property type="match status" value="1"/>
</dbReference>